<accession>A0A518K9B3</accession>
<dbReference type="PROSITE" id="PS01131">
    <property type="entry name" value="RRNA_A_DIMETH"/>
    <property type="match status" value="1"/>
</dbReference>
<dbReference type="KEGG" id="bmei:Spa11_25910"/>
<comment type="catalytic activity">
    <reaction evidence="7">
        <text>adenosine(1518)/adenosine(1519) in 16S rRNA + 4 S-adenosyl-L-methionine = N(6)-dimethyladenosine(1518)/N(6)-dimethyladenosine(1519) in 16S rRNA + 4 S-adenosyl-L-homocysteine + 4 H(+)</text>
        <dbReference type="Rhea" id="RHEA:19609"/>
        <dbReference type="Rhea" id="RHEA-COMP:10232"/>
        <dbReference type="Rhea" id="RHEA-COMP:10233"/>
        <dbReference type="ChEBI" id="CHEBI:15378"/>
        <dbReference type="ChEBI" id="CHEBI:57856"/>
        <dbReference type="ChEBI" id="CHEBI:59789"/>
        <dbReference type="ChEBI" id="CHEBI:74411"/>
        <dbReference type="ChEBI" id="CHEBI:74493"/>
        <dbReference type="EC" id="2.1.1.182"/>
    </reaction>
</comment>
<evidence type="ECO:0000256" key="4">
    <source>
        <dbReference type="ARBA" id="ARBA00022679"/>
    </source>
</evidence>
<dbReference type="SUPFAM" id="SSF53335">
    <property type="entry name" value="S-adenosyl-L-methionine-dependent methyltransferases"/>
    <property type="match status" value="1"/>
</dbReference>
<keyword evidence="6 7" id="KW-0694">RNA-binding</keyword>
<dbReference type="InterPro" id="IPR023165">
    <property type="entry name" value="rRNA_Ade_diMease-like_C"/>
</dbReference>
<evidence type="ECO:0000256" key="1">
    <source>
        <dbReference type="ARBA" id="ARBA00022490"/>
    </source>
</evidence>
<dbReference type="PANTHER" id="PTHR11727:SF7">
    <property type="entry name" value="DIMETHYLADENOSINE TRANSFERASE-RELATED"/>
    <property type="match status" value="1"/>
</dbReference>
<dbReference type="Gene3D" id="1.10.8.100">
    <property type="entry name" value="Ribosomal RNA adenine dimethylase-like, domain 2"/>
    <property type="match status" value="1"/>
</dbReference>
<dbReference type="Pfam" id="PF00398">
    <property type="entry name" value="RrnaAD"/>
    <property type="match status" value="1"/>
</dbReference>
<evidence type="ECO:0000313" key="10">
    <source>
        <dbReference type="EMBL" id="QDV74388.1"/>
    </source>
</evidence>
<evidence type="ECO:0000259" key="9">
    <source>
        <dbReference type="SMART" id="SM00650"/>
    </source>
</evidence>
<dbReference type="HAMAP" id="MF_00607">
    <property type="entry name" value="16SrRNA_methyltr_A"/>
    <property type="match status" value="1"/>
</dbReference>
<evidence type="ECO:0000256" key="8">
    <source>
        <dbReference type="PROSITE-ProRule" id="PRU01026"/>
    </source>
</evidence>
<organism evidence="10 11">
    <name type="scientific">Botrimarina mediterranea</name>
    <dbReference type="NCBI Taxonomy" id="2528022"/>
    <lineage>
        <taxon>Bacteria</taxon>
        <taxon>Pseudomonadati</taxon>
        <taxon>Planctomycetota</taxon>
        <taxon>Planctomycetia</taxon>
        <taxon>Pirellulales</taxon>
        <taxon>Lacipirellulaceae</taxon>
        <taxon>Botrimarina</taxon>
    </lineage>
</organism>
<dbReference type="SMART" id="SM00650">
    <property type="entry name" value="rADc"/>
    <property type="match status" value="1"/>
</dbReference>
<feature type="binding site" evidence="7 8">
    <location>
        <position position="31"/>
    </location>
    <ligand>
        <name>S-adenosyl-L-methionine</name>
        <dbReference type="ChEBI" id="CHEBI:59789"/>
    </ligand>
</feature>
<dbReference type="EC" id="2.1.1.182" evidence="7"/>
<comment type="subcellular location">
    <subcellularLocation>
        <location evidence="7">Cytoplasm</location>
    </subcellularLocation>
</comment>
<feature type="binding site" evidence="7 8">
    <location>
        <position position="135"/>
    </location>
    <ligand>
        <name>S-adenosyl-L-methionine</name>
        <dbReference type="ChEBI" id="CHEBI:59789"/>
    </ligand>
</feature>
<feature type="domain" description="Ribosomal RNA adenine methylase transferase N-terminal" evidence="9">
    <location>
        <begin position="36"/>
        <end position="220"/>
    </location>
</feature>
<feature type="binding site" evidence="7 8">
    <location>
        <position position="102"/>
    </location>
    <ligand>
        <name>S-adenosyl-L-methionine</name>
        <dbReference type="ChEBI" id="CHEBI:59789"/>
    </ligand>
</feature>
<protein>
    <recommendedName>
        <fullName evidence="7">Ribosomal RNA small subunit methyltransferase A</fullName>
        <ecNumber evidence="7">2.1.1.182</ecNumber>
    </recommendedName>
    <alternativeName>
        <fullName evidence="7">16S rRNA (adenine(1518)-N(6)/adenine(1519)-N(6))-dimethyltransferase</fullName>
    </alternativeName>
    <alternativeName>
        <fullName evidence="7">16S rRNA dimethyladenosine transferase</fullName>
    </alternativeName>
    <alternativeName>
        <fullName evidence="7">16S rRNA dimethylase</fullName>
    </alternativeName>
    <alternativeName>
        <fullName evidence="7">S-adenosylmethionine-6-N', N'-adenosyl(rRNA) dimethyltransferase</fullName>
    </alternativeName>
</protein>
<evidence type="ECO:0000256" key="3">
    <source>
        <dbReference type="ARBA" id="ARBA00022603"/>
    </source>
</evidence>
<comment type="similarity">
    <text evidence="7">Belongs to the class I-like SAM-binding methyltransferase superfamily. rRNA adenine N(6)-methyltransferase family. RsmA subfamily.</text>
</comment>
<keyword evidence="1 7" id="KW-0963">Cytoplasm</keyword>
<dbReference type="PANTHER" id="PTHR11727">
    <property type="entry name" value="DIMETHYLADENOSINE TRANSFERASE"/>
    <property type="match status" value="1"/>
</dbReference>
<dbReference type="PROSITE" id="PS51689">
    <property type="entry name" value="SAM_RNA_A_N6_MT"/>
    <property type="match status" value="1"/>
</dbReference>
<dbReference type="Proteomes" id="UP000316426">
    <property type="component" value="Chromosome"/>
</dbReference>
<evidence type="ECO:0000313" key="11">
    <source>
        <dbReference type="Proteomes" id="UP000316426"/>
    </source>
</evidence>
<dbReference type="InterPro" id="IPR020598">
    <property type="entry name" value="rRNA_Ade_methylase_Trfase_N"/>
</dbReference>
<keyword evidence="4 7" id="KW-0808">Transferase</keyword>
<keyword evidence="3 7" id="KW-0489">Methyltransferase</keyword>
<dbReference type="NCBIfam" id="TIGR00755">
    <property type="entry name" value="ksgA"/>
    <property type="match status" value="1"/>
</dbReference>
<evidence type="ECO:0000256" key="7">
    <source>
        <dbReference type="HAMAP-Rule" id="MF_00607"/>
    </source>
</evidence>
<feature type="binding site" evidence="7 8">
    <location>
        <position position="77"/>
    </location>
    <ligand>
        <name>S-adenosyl-L-methionine</name>
        <dbReference type="ChEBI" id="CHEBI:59789"/>
    </ligand>
</feature>
<dbReference type="InterPro" id="IPR029063">
    <property type="entry name" value="SAM-dependent_MTases_sf"/>
</dbReference>
<keyword evidence="11" id="KW-1185">Reference proteome</keyword>
<dbReference type="EMBL" id="CP036349">
    <property type="protein sequence ID" value="QDV74388.1"/>
    <property type="molecule type" value="Genomic_DNA"/>
</dbReference>
<evidence type="ECO:0000256" key="2">
    <source>
        <dbReference type="ARBA" id="ARBA00022552"/>
    </source>
</evidence>
<proteinExistence type="inferred from homology"/>
<dbReference type="InterPro" id="IPR001737">
    <property type="entry name" value="KsgA/Erm"/>
</dbReference>
<name>A0A518K9B3_9BACT</name>
<reference evidence="10 11" key="1">
    <citation type="submission" date="2019-02" db="EMBL/GenBank/DDBJ databases">
        <title>Deep-cultivation of Planctomycetes and their phenomic and genomic characterization uncovers novel biology.</title>
        <authorList>
            <person name="Wiegand S."/>
            <person name="Jogler M."/>
            <person name="Boedeker C."/>
            <person name="Pinto D."/>
            <person name="Vollmers J."/>
            <person name="Rivas-Marin E."/>
            <person name="Kohn T."/>
            <person name="Peeters S.H."/>
            <person name="Heuer A."/>
            <person name="Rast P."/>
            <person name="Oberbeckmann S."/>
            <person name="Bunk B."/>
            <person name="Jeske O."/>
            <person name="Meyerdierks A."/>
            <person name="Storesund J.E."/>
            <person name="Kallscheuer N."/>
            <person name="Luecker S."/>
            <person name="Lage O.M."/>
            <person name="Pohl T."/>
            <person name="Merkel B.J."/>
            <person name="Hornburger P."/>
            <person name="Mueller R.-W."/>
            <person name="Bruemmer F."/>
            <person name="Labrenz M."/>
            <person name="Spormann A.M."/>
            <person name="Op den Camp H."/>
            <person name="Overmann J."/>
            <person name="Amann R."/>
            <person name="Jetten M.S.M."/>
            <person name="Mascher T."/>
            <person name="Medema M.H."/>
            <person name="Devos D.P."/>
            <person name="Kaster A.-K."/>
            <person name="Ovreas L."/>
            <person name="Rohde M."/>
            <person name="Galperin M.Y."/>
            <person name="Jogler C."/>
        </authorList>
    </citation>
    <scope>NUCLEOTIDE SEQUENCE [LARGE SCALE GENOMIC DNA]</scope>
    <source>
        <strain evidence="10 11">Spa11</strain>
    </source>
</reference>
<feature type="binding site" evidence="7 8">
    <location>
        <position position="29"/>
    </location>
    <ligand>
        <name>S-adenosyl-L-methionine</name>
        <dbReference type="ChEBI" id="CHEBI:59789"/>
    </ligand>
</feature>
<dbReference type="GO" id="GO:0005829">
    <property type="term" value="C:cytosol"/>
    <property type="evidence" value="ECO:0007669"/>
    <property type="project" value="TreeGrafter"/>
</dbReference>
<dbReference type="GO" id="GO:0003723">
    <property type="term" value="F:RNA binding"/>
    <property type="evidence" value="ECO:0007669"/>
    <property type="project" value="UniProtKB-UniRule"/>
</dbReference>
<dbReference type="InterPro" id="IPR020596">
    <property type="entry name" value="rRNA_Ade_Mease_Trfase_CS"/>
</dbReference>
<sequence length="303" mass="33855">MSAPRQTKSFLMSKLREIGVEPNSRHGQNFLIDLNLVQMIADSADLGPRDVVLEIGTGTGSLTTLMAPLASHVVTVEIDGNLFELASEQLLRFDNVTQLRVDALHNKSTFAPEVMDAVGEALRGTPDSRLKLVANLPYNVATPILSNLLLCEHTPHSMVATIQKEVADRIVAEPWSKDYGALSVWMQSQATTEIVRIMSPKVFWPAPKVESAIVRIVVDPERRAAIPDLKYFQQIVRALFLHRRKFLRANVVSAMKRHLTKEQIDAVLDEMGFAPDTRTEQVDILTLQAFAEKLRQLAPDWTL</sequence>
<evidence type="ECO:0000256" key="6">
    <source>
        <dbReference type="ARBA" id="ARBA00022884"/>
    </source>
</evidence>
<keyword evidence="2 7" id="KW-0698">rRNA processing</keyword>
<dbReference type="AlphaFoldDB" id="A0A518K9B3"/>
<dbReference type="RefSeq" id="WP_145112751.1">
    <property type="nucleotide sequence ID" value="NZ_CP036349.1"/>
</dbReference>
<evidence type="ECO:0000256" key="5">
    <source>
        <dbReference type="ARBA" id="ARBA00022691"/>
    </source>
</evidence>
<feature type="binding site" evidence="7 8">
    <location>
        <position position="56"/>
    </location>
    <ligand>
        <name>S-adenosyl-L-methionine</name>
        <dbReference type="ChEBI" id="CHEBI:59789"/>
    </ligand>
</feature>
<dbReference type="Gene3D" id="3.40.50.150">
    <property type="entry name" value="Vaccinia Virus protein VP39"/>
    <property type="match status" value="1"/>
</dbReference>
<comment type="function">
    <text evidence="7">Specifically dimethylates two adjacent adenosines (A1518 and A1519) in the loop of a conserved hairpin near the 3'-end of 16S rRNA in the 30S particle. May play a critical role in biogenesis of 30S subunits.</text>
</comment>
<dbReference type="InterPro" id="IPR011530">
    <property type="entry name" value="rRNA_adenine_dimethylase"/>
</dbReference>
<dbReference type="CDD" id="cd02440">
    <property type="entry name" value="AdoMet_MTases"/>
    <property type="match status" value="1"/>
</dbReference>
<gene>
    <name evidence="7 10" type="primary">rsmA</name>
    <name evidence="7" type="synonym">ksgA</name>
    <name evidence="10" type="ORF">Spa11_25910</name>
</gene>
<keyword evidence="5 7" id="KW-0949">S-adenosyl-L-methionine</keyword>
<dbReference type="GO" id="GO:0052908">
    <property type="term" value="F:16S rRNA (adenine(1518)-N(6)/adenine(1519)-N(6))-dimethyltransferase activity"/>
    <property type="evidence" value="ECO:0007669"/>
    <property type="project" value="UniProtKB-EC"/>
</dbReference>